<dbReference type="InterPro" id="IPR002528">
    <property type="entry name" value="MATE_fam"/>
</dbReference>
<dbReference type="OrthoDB" id="2126698at2759"/>
<feature type="non-terminal residue" evidence="7">
    <location>
        <position position="1"/>
    </location>
</feature>
<dbReference type="eggNOG" id="KOG1347">
    <property type="taxonomic scope" value="Eukaryota"/>
</dbReference>
<feature type="transmembrane region" description="Helical" evidence="6">
    <location>
        <begin position="108"/>
        <end position="129"/>
    </location>
</feature>
<feature type="transmembrane region" description="Helical" evidence="6">
    <location>
        <begin position="393"/>
        <end position="412"/>
    </location>
</feature>
<dbReference type="NCBIfam" id="TIGR00797">
    <property type="entry name" value="matE"/>
    <property type="match status" value="1"/>
</dbReference>
<feature type="transmembrane region" description="Helical" evidence="6">
    <location>
        <begin position="258"/>
        <end position="280"/>
    </location>
</feature>
<feature type="transmembrane region" description="Helical" evidence="6">
    <location>
        <begin position="176"/>
        <end position="195"/>
    </location>
</feature>
<evidence type="ECO:0000256" key="3">
    <source>
        <dbReference type="ARBA" id="ARBA00022692"/>
    </source>
</evidence>
<dbReference type="PANTHER" id="PTHR11206">
    <property type="entry name" value="MULTIDRUG RESISTANCE PROTEIN"/>
    <property type="match status" value="1"/>
</dbReference>
<evidence type="ECO:0000256" key="4">
    <source>
        <dbReference type="ARBA" id="ARBA00022989"/>
    </source>
</evidence>
<feature type="transmembrane region" description="Helical" evidence="6">
    <location>
        <begin position="216"/>
        <end position="238"/>
    </location>
</feature>
<feature type="transmembrane region" description="Helical" evidence="6">
    <location>
        <begin position="360"/>
        <end position="381"/>
    </location>
</feature>
<evidence type="ECO:0000256" key="2">
    <source>
        <dbReference type="ARBA" id="ARBA00010199"/>
    </source>
</evidence>
<gene>
    <name evidence="7" type="ORF">HELRODRAFT_66108</name>
</gene>
<organism evidence="7">
    <name type="scientific">Helobdella robusta</name>
    <name type="common">Californian leech</name>
    <dbReference type="NCBI Taxonomy" id="6412"/>
    <lineage>
        <taxon>Eukaryota</taxon>
        <taxon>Metazoa</taxon>
        <taxon>Spiralia</taxon>
        <taxon>Lophotrochozoa</taxon>
        <taxon>Annelida</taxon>
        <taxon>Clitellata</taxon>
        <taxon>Hirudinea</taxon>
        <taxon>Rhynchobdellida</taxon>
        <taxon>Glossiphoniidae</taxon>
        <taxon>Helobdella</taxon>
    </lineage>
</organism>
<evidence type="ECO:0000256" key="6">
    <source>
        <dbReference type="SAM" id="Phobius"/>
    </source>
</evidence>
<comment type="subcellular location">
    <subcellularLocation>
        <location evidence="1">Membrane</location>
        <topology evidence="1">Multi-pass membrane protein</topology>
    </subcellularLocation>
</comment>
<feature type="transmembrane region" description="Helical" evidence="6">
    <location>
        <begin position="335"/>
        <end position="353"/>
    </location>
</feature>
<evidence type="ECO:0000256" key="5">
    <source>
        <dbReference type="ARBA" id="ARBA00023136"/>
    </source>
</evidence>
<keyword evidence="3 6" id="KW-0812">Transmembrane</keyword>
<dbReference type="EMBL" id="KB096742">
    <property type="protein sequence ID" value="ESO02709.1"/>
    <property type="molecule type" value="Genomic_DNA"/>
</dbReference>
<reference evidence="7" key="1">
    <citation type="journal article" date="2013" name="Nature">
        <title>Insights into bilaterian evolution from three spiralian genomes.</title>
        <authorList>
            <person name="Simakov O."/>
            <person name="Marletaz F."/>
            <person name="Cho S.J."/>
            <person name="Edsinger-Gonzales E."/>
            <person name="Havlak P."/>
            <person name="Hellsten U."/>
            <person name="Kuo D.H."/>
            <person name="Larsson T."/>
            <person name="Lv J."/>
            <person name="Arendt D."/>
            <person name="Savage R."/>
            <person name="Osoegawa K."/>
            <person name="de Jong P."/>
            <person name="Grimwood J."/>
            <person name="Chapman J.A."/>
            <person name="Shapiro H."/>
            <person name="Aerts A."/>
            <person name="Otillar R.P."/>
            <person name="Terry A.Y."/>
            <person name="Boore J.L."/>
            <person name="Grigoriev I.V."/>
            <person name="Lindberg D.R."/>
            <person name="Seaver E.C."/>
            <person name="Weisblat D.A."/>
            <person name="Putnam N.H."/>
            <person name="Rokhsar D.S."/>
        </authorList>
    </citation>
    <scope>NUCLEOTIDE SEQUENCE</scope>
</reference>
<evidence type="ECO:0008006" key="8">
    <source>
        <dbReference type="Google" id="ProtNLM"/>
    </source>
</evidence>
<keyword evidence="4 6" id="KW-1133">Transmembrane helix</keyword>
<dbReference type="OMA" id="EFWILLK"/>
<dbReference type="STRING" id="6412.T1FYH1"/>
<dbReference type="CDD" id="cd13132">
    <property type="entry name" value="MATE_eukaryotic"/>
    <property type="match status" value="1"/>
</dbReference>
<feature type="transmembrane region" description="Helical" evidence="6">
    <location>
        <begin position="292"/>
        <end position="315"/>
    </location>
</feature>
<sequence>LSILFHYFIQPVSLMFCGHLGKSELASVAMALSVIYISCISIGRGLAFGEDTFFSQTYGSTNKKKMGIYLQKGLIFGILCTFFIWSLIINTEKILLLLRQEPEVARMAQLYIEYFMPGALAYCWIFTLMRYLLCQNSVLPNLLICMASCAFNALLHYLLVYVASLGIRGSAISLALTYYIVLLLLVSYIYFSGIYRETWPGWSRECLENWSEFGKVAVSSIFMTFIFWFCTEVGTFLAGLLSEQDISAFSICFQVEGFVWMIPLGIGSASTARIGQYLGAKKPMGAITTCRVALTVQGGVSVLMASACFFLRYYIPMAFTQNEELIDFTGRIMPIVSIFLLLEGFGGVGISIVRGTGRQTLGAVIIFISFYVFALPIGIPLMFVTNLGLAGLWWGYVIGIGVQNICLFAFVARMNWQKETDQVHF</sequence>
<dbReference type="Pfam" id="PF01554">
    <property type="entry name" value="MatE"/>
    <property type="match status" value="2"/>
</dbReference>
<evidence type="ECO:0000256" key="1">
    <source>
        <dbReference type="ARBA" id="ARBA00004141"/>
    </source>
</evidence>
<dbReference type="InterPro" id="IPR045069">
    <property type="entry name" value="MATE_euk"/>
</dbReference>
<feature type="transmembrane region" description="Helical" evidence="6">
    <location>
        <begin position="25"/>
        <end position="47"/>
    </location>
</feature>
<name>V3V2G4_HELRO</name>
<accession>V3V2G4</accession>
<feature type="transmembrane region" description="Helical" evidence="6">
    <location>
        <begin position="141"/>
        <end position="164"/>
    </location>
</feature>
<feature type="transmembrane region" description="Helical" evidence="6">
    <location>
        <begin position="68"/>
        <end position="88"/>
    </location>
</feature>
<protein>
    <recommendedName>
        <fullName evidence="8">Multidrug and toxin extrusion protein</fullName>
    </recommendedName>
</protein>
<evidence type="ECO:0000313" key="7">
    <source>
        <dbReference type="EMBL" id="ESO02709.1"/>
    </source>
</evidence>
<dbReference type="HOGENOM" id="CLU_012893_1_3_1"/>
<dbReference type="RefSeq" id="XP_009020117.1">
    <property type="nucleotide sequence ID" value="XM_009021869.1"/>
</dbReference>
<keyword evidence="5 6" id="KW-0472">Membrane</keyword>
<comment type="similarity">
    <text evidence="2">Belongs to the multi antimicrobial extrusion (MATE) (TC 2.A.66.1) family.</text>
</comment>
<proteinExistence type="inferred from homology"/>
<dbReference type="GeneID" id="20213869"/>